<evidence type="ECO:0000313" key="2">
    <source>
        <dbReference type="EMBL" id="TFK52984.1"/>
    </source>
</evidence>
<name>A0A5C3N5P3_9AGAM</name>
<reference evidence="2 3" key="1">
    <citation type="journal article" date="2019" name="Nat. Ecol. Evol.">
        <title>Megaphylogeny resolves global patterns of mushroom evolution.</title>
        <authorList>
            <person name="Varga T."/>
            <person name="Krizsan K."/>
            <person name="Foldi C."/>
            <person name="Dima B."/>
            <person name="Sanchez-Garcia M."/>
            <person name="Sanchez-Ramirez S."/>
            <person name="Szollosi G.J."/>
            <person name="Szarkandi J.G."/>
            <person name="Papp V."/>
            <person name="Albert L."/>
            <person name="Andreopoulos W."/>
            <person name="Angelini C."/>
            <person name="Antonin V."/>
            <person name="Barry K.W."/>
            <person name="Bougher N.L."/>
            <person name="Buchanan P."/>
            <person name="Buyck B."/>
            <person name="Bense V."/>
            <person name="Catcheside P."/>
            <person name="Chovatia M."/>
            <person name="Cooper J."/>
            <person name="Damon W."/>
            <person name="Desjardin D."/>
            <person name="Finy P."/>
            <person name="Geml J."/>
            <person name="Haridas S."/>
            <person name="Hughes K."/>
            <person name="Justo A."/>
            <person name="Karasinski D."/>
            <person name="Kautmanova I."/>
            <person name="Kiss B."/>
            <person name="Kocsube S."/>
            <person name="Kotiranta H."/>
            <person name="LaButti K.M."/>
            <person name="Lechner B.E."/>
            <person name="Liimatainen K."/>
            <person name="Lipzen A."/>
            <person name="Lukacs Z."/>
            <person name="Mihaltcheva S."/>
            <person name="Morgado L.N."/>
            <person name="Niskanen T."/>
            <person name="Noordeloos M.E."/>
            <person name="Ohm R.A."/>
            <person name="Ortiz-Santana B."/>
            <person name="Ovrebo C."/>
            <person name="Racz N."/>
            <person name="Riley R."/>
            <person name="Savchenko A."/>
            <person name="Shiryaev A."/>
            <person name="Soop K."/>
            <person name="Spirin V."/>
            <person name="Szebenyi C."/>
            <person name="Tomsovsky M."/>
            <person name="Tulloss R.E."/>
            <person name="Uehling J."/>
            <person name="Grigoriev I.V."/>
            <person name="Vagvolgyi C."/>
            <person name="Papp T."/>
            <person name="Martin F.M."/>
            <person name="Miettinen O."/>
            <person name="Hibbett D.S."/>
            <person name="Nagy L.G."/>
        </authorList>
    </citation>
    <scope>NUCLEOTIDE SEQUENCE [LARGE SCALE GENOMIC DNA]</scope>
    <source>
        <strain evidence="2 3">OMC1185</strain>
    </source>
</reference>
<gene>
    <name evidence="2" type="ORF">OE88DRAFT_1323420</name>
</gene>
<accession>A0A5C3N5P3</accession>
<proteinExistence type="predicted"/>
<keyword evidence="1" id="KW-0472">Membrane</keyword>
<organism evidence="2 3">
    <name type="scientific">Heliocybe sulcata</name>
    <dbReference type="NCBI Taxonomy" id="5364"/>
    <lineage>
        <taxon>Eukaryota</taxon>
        <taxon>Fungi</taxon>
        <taxon>Dikarya</taxon>
        <taxon>Basidiomycota</taxon>
        <taxon>Agaricomycotina</taxon>
        <taxon>Agaricomycetes</taxon>
        <taxon>Gloeophyllales</taxon>
        <taxon>Gloeophyllaceae</taxon>
        <taxon>Heliocybe</taxon>
    </lineage>
</organism>
<dbReference type="Proteomes" id="UP000305948">
    <property type="component" value="Unassembled WGS sequence"/>
</dbReference>
<dbReference type="AlphaFoldDB" id="A0A5C3N5P3"/>
<evidence type="ECO:0000313" key="3">
    <source>
        <dbReference type="Proteomes" id="UP000305948"/>
    </source>
</evidence>
<protein>
    <submittedName>
        <fullName evidence="2">Uncharacterized protein</fullName>
    </submittedName>
</protein>
<sequence>MSKDLDLMSLSDLFILLRYILMIKGILAMAAQRVSAFDFQIPSLCTYASKIWHATDTHSQMHFRLLVYSRSPCRAFHWIHFEANTDGLSSCQPPTLPIFVAVARYVRLVSSRRH</sequence>
<keyword evidence="3" id="KW-1185">Reference proteome</keyword>
<dbReference type="EMBL" id="ML213508">
    <property type="protein sequence ID" value="TFK52984.1"/>
    <property type="molecule type" value="Genomic_DNA"/>
</dbReference>
<keyword evidence="1" id="KW-1133">Transmembrane helix</keyword>
<evidence type="ECO:0000256" key="1">
    <source>
        <dbReference type="SAM" id="Phobius"/>
    </source>
</evidence>
<keyword evidence="1" id="KW-0812">Transmembrane</keyword>
<feature type="transmembrane region" description="Helical" evidence="1">
    <location>
        <begin position="13"/>
        <end position="31"/>
    </location>
</feature>